<keyword evidence="2" id="KW-0472">Membrane</keyword>
<gene>
    <name evidence="3" type="ORF">CROE0942_LOCUS16488</name>
</gene>
<accession>A0A7S0K6W4</accession>
<evidence type="ECO:0000256" key="1">
    <source>
        <dbReference type="SAM" id="MobiDB-lite"/>
    </source>
</evidence>
<feature type="compositionally biased region" description="Basic and acidic residues" evidence="1">
    <location>
        <begin position="101"/>
        <end position="118"/>
    </location>
</feature>
<feature type="transmembrane region" description="Helical" evidence="2">
    <location>
        <begin position="45"/>
        <end position="67"/>
    </location>
</feature>
<feature type="region of interest" description="Disordered" evidence="1">
    <location>
        <begin position="1"/>
        <end position="35"/>
    </location>
</feature>
<keyword evidence="2" id="KW-1133">Transmembrane helix</keyword>
<proteinExistence type="predicted"/>
<organism evidence="3">
    <name type="scientific">Cafeteria roenbergensis</name>
    <name type="common">Marine flagellate</name>
    <dbReference type="NCBI Taxonomy" id="33653"/>
    <lineage>
        <taxon>Eukaryota</taxon>
        <taxon>Sar</taxon>
        <taxon>Stramenopiles</taxon>
        <taxon>Bigyra</taxon>
        <taxon>Opalozoa</taxon>
        <taxon>Bicosoecida</taxon>
        <taxon>Cafeteriaceae</taxon>
        <taxon>Cafeteria</taxon>
    </lineage>
</organism>
<evidence type="ECO:0000256" key="2">
    <source>
        <dbReference type="SAM" id="Phobius"/>
    </source>
</evidence>
<feature type="compositionally biased region" description="Low complexity" evidence="1">
    <location>
        <begin position="14"/>
        <end position="29"/>
    </location>
</feature>
<keyword evidence="2" id="KW-0812">Transmembrane</keyword>
<name>A0A7S0K6W4_CAFRO</name>
<reference evidence="3" key="1">
    <citation type="submission" date="2021-01" db="EMBL/GenBank/DDBJ databases">
        <authorList>
            <person name="Corre E."/>
            <person name="Pelletier E."/>
            <person name="Niang G."/>
            <person name="Scheremetjew M."/>
            <person name="Finn R."/>
            <person name="Kale V."/>
            <person name="Holt S."/>
            <person name="Cochrane G."/>
            <person name="Meng A."/>
            <person name="Brown T."/>
            <person name="Cohen L."/>
        </authorList>
    </citation>
    <scope>NUCLEOTIDE SEQUENCE</scope>
    <source>
        <strain evidence="3">E4-10</strain>
    </source>
</reference>
<protein>
    <submittedName>
        <fullName evidence="3">Uncharacterized protein</fullName>
    </submittedName>
</protein>
<evidence type="ECO:0000313" key="3">
    <source>
        <dbReference type="EMBL" id="CAD8572108.1"/>
    </source>
</evidence>
<sequence length="124" mass="12850">MADKVPKGAPAVGASAPREATATSEAPASRPAPPSQVMEALRRKFGGVPAVVYLAAFVIIASIVWGWRGSVGASVLGGLFVVGLVADGQADAPASSQRRARREDRPFGARIRTLHDLPRPPPST</sequence>
<dbReference type="AlphaFoldDB" id="A0A7S0K6W4"/>
<dbReference type="EMBL" id="HBET01024379">
    <property type="protein sequence ID" value="CAD8572108.1"/>
    <property type="molecule type" value="Transcribed_RNA"/>
</dbReference>
<feature type="region of interest" description="Disordered" evidence="1">
    <location>
        <begin position="89"/>
        <end position="124"/>
    </location>
</feature>